<feature type="domain" description="MrfA-like Zn-binding" evidence="1">
    <location>
        <begin position="153"/>
        <end position="244"/>
    </location>
</feature>
<dbReference type="SUPFAM" id="SSF52980">
    <property type="entry name" value="Restriction endonuclease-like"/>
    <property type="match status" value="1"/>
</dbReference>
<gene>
    <name evidence="2" type="ORF">EBT44_07405</name>
</gene>
<protein>
    <submittedName>
        <fullName evidence="2">DUF1998 domain-containing protein</fullName>
    </submittedName>
</protein>
<sequence length="389" mass="43544">VRTQRIQRITCDEEERLRRGYDLRTTYRFEGDAGRTRTTTYADPSGQTTLASAIYGPATTLWRINLKWVQSKDELGFALDLTSGKWLPGMGAGGESDADPGEDSLRLPARAQVRRVVPYVEDRRNALVLTLDDVLERLDLHGHDRESAMASVQSALERAIETVYQLEDSDLAAEPVPDRDDRRKVLLYEAAEGGAGVLSRLVDDRKALAAVSRKALELLHFDPDTGLEPEDRPAPCVQSCYDCLRSYYNQRDHAILDRHAARPVLLALAGARGEPVPVMPLDDLTAQCETDAERAFLSYLHQHRHRLPDKAQGHVSIARPDFYYQNALACIFIDGSIHQYADVAARDDRVRRHLETEGYTVIAIPNHPATWATIIAQYPKVFGSSGTQR</sequence>
<dbReference type="InterPro" id="IPR018973">
    <property type="entry name" value="MZB"/>
</dbReference>
<dbReference type="Pfam" id="PF09369">
    <property type="entry name" value="MZB"/>
    <property type="match status" value="1"/>
</dbReference>
<reference evidence="2" key="1">
    <citation type="submission" date="2018-10" db="EMBL/GenBank/DDBJ databases">
        <title>Iterative Subtractive Binning of Freshwater Chronoseries Metagenomes Recovers Nearly Complete Genomes from over Four Hundred Novel Species.</title>
        <authorList>
            <person name="Rodriguez-R L.M."/>
            <person name="Tsementzi D."/>
            <person name="Luo C."/>
            <person name="Konstantinidis K.T."/>
        </authorList>
    </citation>
    <scope>NUCLEOTIDE SEQUENCE</scope>
    <source>
        <strain evidence="2">WB5_2A_028</strain>
    </source>
</reference>
<organism evidence="2 3">
    <name type="scientific">Candidatus Fonsibacter lacus</name>
    <dbReference type="NCBI Taxonomy" id="2576439"/>
    <lineage>
        <taxon>Bacteria</taxon>
        <taxon>Pseudomonadati</taxon>
        <taxon>Pseudomonadota</taxon>
        <taxon>Alphaproteobacteria</taxon>
        <taxon>Candidatus Pelagibacterales</taxon>
        <taxon>Candidatus Pelagibacterales incertae sedis</taxon>
        <taxon>Candidatus Fonsibacter</taxon>
    </lineage>
</organism>
<evidence type="ECO:0000313" key="3">
    <source>
        <dbReference type="Proteomes" id="UP000740727"/>
    </source>
</evidence>
<dbReference type="Gene3D" id="3.40.960.10">
    <property type="entry name" value="VSR Endonuclease"/>
    <property type="match status" value="1"/>
</dbReference>
<dbReference type="InterPro" id="IPR011335">
    <property type="entry name" value="Restrct_endonuc-II-like"/>
</dbReference>
<dbReference type="EMBL" id="RFXN01000228">
    <property type="protein sequence ID" value="NBR94617.1"/>
    <property type="molecule type" value="Genomic_DNA"/>
</dbReference>
<dbReference type="Proteomes" id="UP000740727">
    <property type="component" value="Unassembled WGS sequence"/>
</dbReference>
<dbReference type="AlphaFoldDB" id="A0A965LM17"/>
<evidence type="ECO:0000313" key="2">
    <source>
        <dbReference type="EMBL" id="NBR94617.1"/>
    </source>
</evidence>
<proteinExistence type="predicted"/>
<accession>A0A965LM17</accession>
<comment type="caution">
    <text evidence="2">The sequence shown here is derived from an EMBL/GenBank/DDBJ whole genome shotgun (WGS) entry which is preliminary data.</text>
</comment>
<evidence type="ECO:0000259" key="1">
    <source>
        <dbReference type="Pfam" id="PF09369"/>
    </source>
</evidence>
<name>A0A965LM17_9PROT</name>
<feature type="non-terminal residue" evidence="2">
    <location>
        <position position="1"/>
    </location>
</feature>